<organism evidence="1 2">
    <name type="scientific">Actinophytocola xinjiangensis</name>
    <dbReference type="NCBI Taxonomy" id="485602"/>
    <lineage>
        <taxon>Bacteria</taxon>
        <taxon>Bacillati</taxon>
        <taxon>Actinomycetota</taxon>
        <taxon>Actinomycetes</taxon>
        <taxon>Pseudonocardiales</taxon>
        <taxon>Pseudonocardiaceae</taxon>
    </lineage>
</organism>
<gene>
    <name evidence="1" type="ORF">BLA60_39630</name>
</gene>
<name>A0A7Z1AUN6_9PSEU</name>
<comment type="caution">
    <text evidence="1">The sequence shown here is derived from an EMBL/GenBank/DDBJ whole genome shotgun (WGS) entry which is preliminary data.</text>
</comment>
<sequence>MSYEFATVEWIWSMSSIRVNLPGGEERTMPGSYNDVVTVLSGLGEQGWDVATCAGVENWLYWTLRRQR</sequence>
<evidence type="ECO:0008006" key="3">
    <source>
        <dbReference type="Google" id="ProtNLM"/>
    </source>
</evidence>
<reference evidence="1 2" key="1">
    <citation type="submission" date="2016-12" db="EMBL/GenBank/DDBJ databases">
        <title>The draft genome sequence of Actinophytocola xinjiangensis.</title>
        <authorList>
            <person name="Wang W."/>
            <person name="Yuan L."/>
        </authorList>
    </citation>
    <scope>NUCLEOTIDE SEQUENCE [LARGE SCALE GENOMIC DNA]</scope>
    <source>
        <strain evidence="1 2">CGMCC 4.4663</strain>
    </source>
</reference>
<dbReference type="Proteomes" id="UP000185696">
    <property type="component" value="Unassembled WGS sequence"/>
</dbReference>
<dbReference type="RefSeq" id="WP_075138243.1">
    <property type="nucleotide sequence ID" value="NZ_MSIF01000039.1"/>
</dbReference>
<proteinExistence type="predicted"/>
<accession>A0A7Z1AUN6</accession>
<evidence type="ECO:0000313" key="1">
    <source>
        <dbReference type="EMBL" id="OLF04730.1"/>
    </source>
</evidence>
<dbReference type="OrthoDB" id="3540404at2"/>
<dbReference type="EMBL" id="MSIF01000039">
    <property type="protein sequence ID" value="OLF04730.1"/>
    <property type="molecule type" value="Genomic_DNA"/>
</dbReference>
<keyword evidence="2" id="KW-1185">Reference proteome</keyword>
<dbReference type="AlphaFoldDB" id="A0A7Z1AUN6"/>
<evidence type="ECO:0000313" key="2">
    <source>
        <dbReference type="Proteomes" id="UP000185696"/>
    </source>
</evidence>
<protein>
    <recommendedName>
        <fullName evidence="3">DUF4177 domain-containing protein</fullName>
    </recommendedName>
</protein>